<proteinExistence type="predicted"/>
<dbReference type="PANTHER" id="PTHR36223:SF1">
    <property type="entry name" value="TRANSCRIPTION ELONGATION FACTOR EAF N-TERMINAL DOMAIN-CONTAINING PROTEIN"/>
    <property type="match status" value="1"/>
</dbReference>
<evidence type="ECO:0000259" key="1">
    <source>
        <dbReference type="Pfam" id="PF25534"/>
    </source>
</evidence>
<protein>
    <recommendedName>
        <fullName evidence="1">DUF7918 domain-containing protein</fullName>
    </recommendedName>
</protein>
<reference evidence="2 3" key="1">
    <citation type="submission" date="2014-11" db="EMBL/GenBank/DDBJ databases">
        <authorList>
            <person name="Wibberg Daniel"/>
        </authorList>
    </citation>
    <scope>NUCLEOTIDE SEQUENCE [LARGE SCALE GENOMIC DNA]</scope>
    <source>
        <strain evidence="2">Rhizoctonia solani AG1-IB 7/3/14</strain>
    </source>
</reference>
<dbReference type="AlphaFoldDB" id="A0A0B7FQ55"/>
<dbReference type="InterPro" id="IPR057678">
    <property type="entry name" value="DUF7918"/>
</dbReference>
<sequence length="282" mass="32001">MIFKEHGLSVWITDSEGNKFTEYQVQESSDNIIQCWIPSTDGSSFKIVWEILQNPHPALDLRSTPYLDGVRMTSSVRSKDRLFNGYSSKLHREYTGVSTARPYEFGKRTLTDNDDCSSTDRSLLKSLNTIKLIFDWGSKGKLKLKKTFRAPRELGPVHEKEAKKGHSGAAKLGRTISVSSAPRNVDFQRSKSIEPVTFVFCYGPEEWLRARDIIPHVPEPETYGGLKRERSATPEIVDVDQLETDDDEIQIIKHMVPASTSYNKKQKISTTASMIKLKVEED</sequence>
<dbReference type="EMBL" id="LN679102">
    <property type="protein sequence ID" value="CEL58302.1"/>
    <property type="molecule type" value="Genomic_DNA"/>
</dbReference>
<dbReference type="PANTHER" id="PTHR36223">
    <property type="entry name" value="BETA-LACTAMASE-TYPE TRANSPEPTIDASE FOLD DOMAIN CONTAINING PROTEIN"/>
    <property type="match status" value="1"/>
</dbReference>
<evidence type="ECO:0000313" key="2">
    <source>
        <dbReference type="EMBL" id="CEL58302.1"/>
    </source>
</evidence>
<name>A0A0B7FQ55_THACB</name>
<organism evidence="2 3">
    <name type="scientific">Thanatephorus cucumeris (strain AG1-IB / isolate 7/3/14)</name>
    <name type="common">Lettuce bottom rot fungus</name>
    <name type="synonym">Rhizoctonia solani</name>
    <dbReference type="NCBI Taxonomy" id="1108050"/>
    <lineage>
        <taxon>Eukaryota</taxon>
        <taxon>Fungi</taxon>
        <taxon>Dikarya</taxon>
        <taxon>Basidiomycota</taxon>
        <taxon>Agaricomycotina</taxon>
        <taxon>Agaricomycetes</taxon>
        <taxon>Cantharellales</taxon>
        <taxon>Ceratobasidiaceae</taxon>
        <taxon>Rhizoctonia</taxon>
        <taxon>Rhizoctonia solani AG-1</taxon>
    </lineage>
</organism>
<accession>A0A0B7FQ55</accession>
<gene>
    <name evidence="2" type="ORF">RSOLAG1IB_03048</name>
</gene>
<dbReference type="Pfam" id="PF25534">
    <property type="entry name" value="DUF7918"/>
    <property type="match status" value="1"/>
</dbReference>
<dbReference type="OrthoDB" id="3364132at2759"/>
<evidence type="ECO:0000313" key="3">
    <source>
        <dbReference type="Proteomes" id="UP000059188"/>
    </source>
</evidence>
<dbReference type="Proteomes" id="UP000059188">
    <property type="component" value="Unassembled WGS sequence"/>
</dbReference>
<dbReference type="STRING" id="1108050.A0A0B7FQ55"/>
<feature type="domain" description="DUF7918" evidence="1">
    <location>
        <begin position="15"/>
        <end position="215"/>
    </location>
</feature>
<keyword evidence="3" id="KW-1185">Reference proteome</keyword>